<gene>
    <name evidence="3" type="ORF">B296_00016281</name>
</gene>
<feature type="coiled-coil region" evidence="1">
    <location>
        <begin position="122"/>
        <end position="149"/>
    </location>
</feature>
<sequence length="191" mass="21006">MTDPGFPPPASNPAPFVVTAEAFLGLTNQVQALTSMVQTIVPYLPQLIQSVTPQLAPPTIFPQMESPMAPNRETQLKTEVLQRRAPEVYSGSPTTTPARSRSRSCDLVQVNPNLDSLSSDSVDSLREQVRQVHQRLDEVQKEVLKLKGEVGECSKGSSRSPPRYRINPYRPTSDSQSSNSMTVVVTRQNTS</sequence>
<protein>
    <submittedName>
        <fullName evidence="3">Uncharacterized protein</fullName>
    </submittedName>
</protein>
<dbReference type="EMBL" id="AMZH03006127">
    <property type="protein sequence ID" value="RRT64595.1"/>
    <property type="molecule type" value="Genomic_DNA"/>
</dbReference>
<proteinExistence type="predicted"/>
<dbReference type="AlphaFoldDB" id="A0A426ZKY2"/>
<dbReference type="Proteomes" id="UP000287651">
    <property type="component" value="Unassembled WGS sequence"/>
</dbReference>
<accession>A0A426ZKY2</accession>
<feature type="compositionally biased region" description="Polar residues" evidence="2">
    <location>
        <begin position="170"/>
        <end position="191"/>
    </location>
</feature>
<reference evidence="3 4" key="1">
    <citation type="journal article" date="2014" name="Agronomy (Basel)">
        <title>A Draft Genome Sequence for Ensete ventricosum, the Drought-Tolerant Tree Against Hunger.</title>
        <authorList>
            <person name="Harrison J."/>
            <person name="Moore K.A."/>
            <person name="Paszkiewicz K."/>
            <person name="Jones T."/>
            <person name="Grant M."/>
            <person name="Ambacheew D."/>
            <person name="Muzemil S."/>
            <person name="Studholme D.J."/>
        </authorList>
    </citation>
    <scope>NUCLEOTIDE SEQUENCE [LARGE SCALE GENOMIC DNA]</scope>
</reference>
<keyword evidence="1" id="KW-0175">Coiled coil</keyword>
<evidence type="ECO:0000313" key="4">
    <source>
        <dbReference type="Proteomes" id="UP000287651"/>
    </source>
</evidence>
<evidence type="ECO:0000256" key="2">
    <source>
        <dbReference type="SAM" id="MobiDB-lite"/>
    </source>
</evidence>
<name>A0A426ZKY2_ENSVE</name>
<organism evidence="3 4">
    <name type="scientific">Ensete ventricosum</name>
    <name type="common">Abyssinian banana</name>
    <name type="synonym">Musa ensete</name>
    <dbReference type="NCBI Taxonomy" id="4639"/>
    <lineage>
        <taxon>Eukaryota</taxon>
        <taxon>Viridiplantae</taxon>
        <taxon>Streptophyta</taxon>
        <taxon>Embryophyta</taxon>
        <taxon>Tracheophyta</taxon>
        <taxon>Spermatophyta</taxon>
        <taxon>Magnoliopsida</taxon>
        <taxon>Liliopsida</taxon>
        <taxon>Zingiberales</taxon>
        <taxon>Musaceae</taxon>
        <taxon>Ensete</taxon>
    </lineage>
</organism>
<feature type="region of interest" description="Disordered" evidence="2">
    <location>
        <begin position="151"/>
        <end position="191"/>
    </location>
</feature>
<evidence type="ECO:0000256" key="1">
    <source>
        <dbReference type="SAM" id="Coils"/>
    </source>
</evidence>
<evidence type="ECO:0000313" key="3">
    <source>
        <dbReference type="EMBL" id="RRT64595.1"/>
    </source>
</evidence>
<comment type="caution">
    <text evidence="3">The sequence shown here is derived from an EMBL/GenBank/DDBJ whole genome shotgun (WGS) entry which is preliminary data.</text>
</comment>